<keyword evidence="3" id="KW-1185">Reference proteome</keyword>
<dbReference type="Proteomes" id="UP001153636">
    <property type="component" value="Chromosome 21"/>
</dbReference>
<reference evidence="2" key="1">
    <citation type="submission" date="2022-01" db="EMBL/GenBank/DDBJ databases">
        <authorList>
            <person name="King R."/>
        </authorList>
    </citation>
    <scope>NUCLEOTIDE SEQUENCE</scope>
</reference>
<protein>
    <submittedName>
        <fullName evidence="2">Uncharacterized protein</fullName>
    </submittedName>
</protein>
<evidence type="ECO:0000313" key="3">
    <source>
        <dbReference type="Proteomes" id="UP001153636"/>
    </source>
</evidence>
<evidence type="ECO:0000256" key="1">
    <source>
        <dbReference type="SAM" id="MobiDB-lite"/>
    </source>
</evidence>
<dbReference type="EMBL" id="OV651833">
    <property type="protein sequence ID" value="CAH1107469.1"/>
    <property type="molecule type" value="Genomic_DNA"/>
</dbReference>
<proteinExistence type="predicted"/>
<feature type="compositionally biased region" description="Polar residues" evidence="1">
    <location>
        <begin position="111"/>
        <end position="129"/>
    </location>
</feature>
<feature type="region of interest" description="Disordered" evidence="1">
    <location>
        <begin position="111"/>
        <end position="146"/>
    </location>
</feature>
<gene>
    <name evidence="2" type="ORF">PSYICH_LOCUS8066</name>
</gene>
<name>A0A9P0CYW8_9CUCU</name>
<evidence type="ECO:0000313" key="2">
    <source>
        <dbReference type="EMBL" id="CAH1107469.1"/>
    </source>
</evidence>
<organism evidence="2 3">
    <name type="scientific">Psylliodes chrysocephalus</name>
    <dbReference type="NCBI Taxonomy" id="3402493"/>
    <lineage>
        <taxon>Eukaryota</taxon>
        <taxon>Metazoa</taxon>
        <taxon>Ecdysozoa</taxon>
        <taxon>Arthropoda</taxon>
        <taxon>Hexapoda</taxon>
        <taxon>Insecta</taxon>
        <taxon>Pterygota</taxon>
        <taxon>Neoptera</taxon>
        <taxon>Endopterygota</taxon>
        <taxon>Coleoptera</taxon>
        <taxon>Polyphaga</taxon>
        <taxon>Cucujiformia</taxon>
        <taxon>Chrysomeloidea</taxon>
        <taxon>Chrysomelidae</taxon>
        <taxon>Galerucinae</taxon>
        <taxon>Alticini</taxon>
        <taxon>Psylliodes</taxon>
    </lineage>
</organism>
<feature type="compositionally biased region" description="Acidic residues" evidence="1">
    <location>
        <begin position="130"/>
        <end position="140"/>
    </location>
</feature>
<dbReference type="AlphaFoldDB" id="A0A9P0CYW8"/>
<accession>A0A9P0CYW8</accession>
<sequence length="146" mass="16279">MLGFLSDSAVITSRGESNLNLEAVLKDLKDLSQVYIEEKDTQQDEEDEVYMPNISTPDCSDECPKIISSISVGMDLTVSVFTNDVQLSQRDLKWILPHECKLEEEFAPATVTDQPVPNQILSAENPSQSIEDESDLDDDMPLSNLQ</sequence>